<accession>A0ABW9MGZ6</accession>
<reference evidence="2 3" key="1">
    <citation type="journal article" date="2025" name="Anaerobe">
        <title>Description of Anaerococcus kampingiae sp. nov., Anaerococcus groningensis sp. nov., Anaerococcus martiniensis sp. nov., and Anaerococcus cruorum sp. nov., isolated from human clinical specimens.</title>
        <authorList>
            <person name="Boiten K.E."/>
            <person name="Meijer J."/>
            <person name="van Wezel E.M."/>
            <person name="Veloo A.C.M."/>
        </authorList>
    </citation>
    <scope>NUCLEOTIDE SEQUENCE [LARGE SCALE GENOMIC DNA]</scope>
    <source>
        <strain evidence="2 3">ENR0874</strain>
    </source>
</reference>
<keyword evidence="1" id="KW-1133">Transmembrane helix</keyword>
<sequence>MKKLLGLFLGLGIYTFLIPLIIQIIICKNTKGRWGLIIPILSFLSTLAWYIGQVTFDAYGENQVTIPGFIIGLIIANIPTMIQYLVYIYYKNKKKQKDELDKMEIMDM</sequence>
<gene>
    <name evidence="2" type="ORF">ACCQ42_07955</name>
</gene>
<comment type="caution">
    <text evidence="2">The sequence shown here is derived from an EMBL/GenBank/DDBJ whole genome shotgun (WGS) entry which is preliminary data.</text>
</comment>
<proteinExistence type="predicted"/>
<dbReference type="EMBL" id="JBGMEF010000031">
    <property type="protein sequence ID" value="MFO3667701.1"/>
    <property type="molecule type" value="Genomic_DNA"/>
</dbReference>
<evidence type="ECO:0008006" key="4">
    <source>
        <dbReference type="Google" id="ProtNLM"/>
    </source>
</evidence>
<keyword evidence="3" id="KW-1185">Reference proteome</keyword>
<keyword evidence="1" id="KW-0812">Transmembrane</keyword>
<feature type="transmembrane region" description="Helical" evidence="1">
    <location>
        <begin position="64"/>
        <end position="90"/>
    </location>
</feature>
<dbReference type="Gene3D" id="1.20.1280.290">
    <property type="match status" value="1"/>
</dbReference>
<keyword evidence="1" id="KW-0472">Membrane</keyword>
<organism evidence="2 3">
    <name type="scientific">Anaerococcus kampingae</name>
    <dbReference type="NCBI Taxonomy" id="3115614"/>
    <lineage>
        <taxon>Bacteria</taxon>
        <taxon>Bacillati</taxon>
        <taxon>Bacillota</taxon>
        <taxon>Tissierellia</taxon>
        <taxon>Tissierellales</taxon>
        <taxon>Peptoniphilaceae</taxon>
        <taxon>Anaerococcus</taxon>
    </lineage>
</organism>
<protein>
    <recommendedName>
        <fullName evidence="4">MtN3 and saliva related transmembrane protein</fullName>
    </recommendedName>
</protein>
<feature type="transmembrane region" description="Helical" evidence="1">
    <location>
        <begin position="6"/>
        <end position="27"/>
    </location>
</feature>
<feature type="transmembrane region" description="Helical" evidence="1">
    <location>
        <begin position="34"/>
        <end position="52"/>
    </location>
</feature>
<dbReference type="RefSeq" id="WP_158698411.1">
    <property type="nucleotide sequence ID" value="NZ_JBGMEF010000031.1"/>
</dbReference>
<evidence type="ECO:0000313" key="2">
    <source>
        <dbReference type="EMBL" id="MFO3667701.1"/>
    </source>
</evidence>
<name>A0ABW9MGZ6_9FIRM</name>
<evidence type="ECO:0000313" key="3">
    <source>
        <dbReference type="Proteomes" id="UP001637994"/>
    </source>
</evidence>
<evidence type="ECO:0000256" key="1">
    <source>
        <dbReference type="SAM" id="Phobius"/>
    </source>
</evidence>
<dbReference type="Proteomes" id="UP001637994">
    <property type="component" value="Unassembled WGS sequence"/>
</dbReference>